<organism evidence="1 2">
    <name type="scientific">Rhipicephalus sanguineus</name>
    <name type="common">Brown dog tick</name>
    <name type="synonym">Ixodes sanguineus</name>
    <dbReference type="NCBI Taxonomy" id="34632"/>
    <lineage>
        <taxon>Eukaryota</taxon>
        <taxon>Metazoa</taxon>
        <taxon>Ecdysozoa</taxon>
        <taxon>Arthropoda</taxon>
        <taxon>Chelicerata</taxon>
        <taxon>Arachnida</taxon>
        <taxon>Acari</taxon>
        <taxon>Parasitiformes</taxon>
        <taxon>Ixodida</taxon>
        <taxon>Ixodoidea</taxon>
        <taxon>Ixodidae</taxon>
        <taxon>Rhipicephalinae</taxon>
        <taxon>Rhipicephalus</taxon>
        <taxon>Rhipicephalus</taxon>
    </lineage>
</organism>
<reference evidence="1" key="1">
    <citation type="journal article" date="2020" name="Cell">
        <title>Large-Scale Comparative Analyses of Tick Genomes Elucidate Their Genetic Diversity and Vector Capacities.</title>
        <authorList>
            <consortium name="Tick Genome and Microbiome Consortium (TIGMIC)"/>
            <person name="Jia N."/>
            <person name="Wang J."/>
            <person name="Shi W."/>
            <person name="Du L."/>
            <person name="Sun Y."/>
            <person name="Zhan W."/>
            <person name="Jiang J.F."/>
            <person name="Wang Q."/>
            <person name="Zhang B."/>
            <person name="Ji P."/>
            <person name="Bell-Sakyi L."/>
            <person name="Cui X.M."/>
            <person name="Yuan T.T."/>
            <person name="Jiang B.G."/>
            <person name="Yang W.F."/>
            <person name="Lam T.T."/>
            <person name="Chang Q.C."/>
            <person name="Ding S.J."/>
            <person name="Wang X.J."/>
            <person name="Zhu J.G."/>
            <person name="Ruan X.D."/>
            <person name="Zhao L."/>
            <person name="Wei J.T."/>
            <person name="Ye R.Z."/>
            <person name="Que T.C."/>
            <person name="Du C.H."/>
            <person name="Zhou Y.H."/>
            <person name="Cheng J.X."/>
            <person name="Dai P.F."/>
            <person name="Guo W.B."/>
            <person name="Han X.H."/>
            <person name="Huang E.J."/>
            <person name="Li L.F."/>
            <person name="Wei W."/>
            <person name="Gao Y.C."/>
            <person name="Liu J.Z."/>
            <person name="Shao H.Z."/>
            <person name="Wang X."/>
            <person name="Wang C.C."/>
            <person name="Yang T.C."/>
            <person name="Huo Q.B."/>
            <person name="Li W."/>
            <person name="Chen H.Y."/>
            <person name="Chen S.E."/>
            <person name="Zhou L.G."/>
            <person name="Ni X.B."/>
            <person name="Tian J.H."/>
            <person name="Sheng Y."/>
            <person name="Liu T."/>
            <person name="Pan Y.S."/>
            <person name="Xia L.Y."/>
            <person name="Li J."/>
            <person name="Zhao F."/>
            <person name="Cao W.C."/>
        </authorList>
    </citation>
    <scope>NUCLEOTIDE SEQUENCE</scope>
    <source>
        <strain evidence="1">Rsan-2018</strain>
    </source>
</reference>
<proteinExistence type="predicted"/>
<evidence type="ECO:0000313" key="2">
    <source>
        <dbReference type="Proteomes" id="UP000821837"/>
    </source>
</evidence>
<dbReference type="AlphaFoldDB" id="A0A9D4T8K3"/>
<sequence length="78" mass="8578">MAALEHEKQKQHTALVHLEKLRQRLMGHVRSPGSVLLSVLGSLLGGRFFVTSHRLLFNSPSLLLLGLPDMPLGPTNKS</sequence>
<evidence type="ECO:0000313" key="1">
    <source>
        <dbReference type="EMBL" id="KAH7982142.1"/>
    </source>
</evidence>
<protein>
    <submittedName>
        <fullName evidence="1">Uncharacterized protein</fullName>
    </submittedName>
</protein>
<accession>A0A9D4T8K3</accession>
<dbReference type="EMBL" id="JABSTV010001245">
    <property type="protein sequence ID" value="KAH7982142.1"/>
    <property type="molecule type" value="Genomic_DNA"/>
</dbReference>
<name>A0A9D4T8K3_RHISA</name>
<reference evidence="1" key="2">
    <citation type="submission" date="2021-09" db="EMBL/GenBank/DDBJ databases">
        <authorList>
            <person name="Jia N."/>
            <person name="Wang J."/>
            <person name="Shi W."/>
            <person name="Du L."/>
            <person name="Sun Y."/>
            <person name="Zhan W."/>
            <person name="Jiang J."/>
            <person name="Wang Q."/>
            <person name="Zhang B."/>
            <person name="Ji P."/>
            <person name="Sakyi L.B."/>
            <person name="Cui X."/>
            <person name="Yuan T."/>
            <person name="Jiang B."/>
            <person name="Yang W."/>
            <person name="Lam T.T.-Y."/>
            <person name="Chang Q."/>
            <person name="Ding S."/>
            <person name="Wang X."/>
            <person name="Zhu J."/>
            <person name="Ruan X."/>
            <person name="Zhao L."/>
            <person name="Wei J."/>
            <person name="Que T."/>
            <person name="Du C."/>
            <person name="Cheng J."/>
            <person name="Dai P."/>
            <person name="Han X."/>
            <person name="Huang E."/>
            <person name="Gao Y."/>
            <person name="Liu J."/>
            <person name="Shao H."/>
            <person name="Ye R."/>
            <person name="Li L."/>
            <person name="Wei W."/>
            <person name="Wang X."/>
            <person name="Wang C."/>
            <person name="Huo Q."/>
            <person name="Li W."/>
            <person name="Guo W."/>
            <person name="Chen H."/>
            <person name="Chen S."/>
            <person name="Zhou L."/>
            <person name="Zhou L."/>
            <person name="Ni X."/>
            <person name="Tian J."/>
            <person name="Zhou Y."/>
            <person name="Sheng Y."/>
            <person name="Liu T."/>
            <person name="Pan Y."/>
            <person name="Xia L."/>
            <person name="Li J."/>
            <person name="Zhao F."/>
            <person name="Cao W."/>
        </authorList>
    </citation>
    <scope>NUCLEOTIDE SEQUENCE</scope>
    <source>
        <strain evidence="1">Rsan-2018</strain>
        <tissue evidence="1">Larvae</tissue>
    </source>
</reference>
<keyword evidence="2" id="KW-1185">Reference proteome</keyword>
<gene>
    <name evidence="1" type="ORF">HPB52_003281</name>
</gene>
<comment type="caution">
    <text evidence="1">The sequence shown here is derived from an EMBL/GenBank/DDBJ whole genome shotgun (WGS) entry which is preliminary data.</text>
</comment>
<dbReference type="Proteomes" id="UP000821837">
    <property type="component" value="Chromosome 1"/>
</dbReference>